<feature type="compositionally biased region" description="Basic and acidic residues" evidence="1">
    <location>
        <begin position="1"/>
        <end position="20"/>
    </location>
</feature>
<comment type="caution">
    <text evidence="2">The sequence shown here is derived from an EMBL/GenBank/DDBJ whole genome shotgun (WGS) entry which is preliminary data.</text>
</comment>
<sequence>NLNLESEKDKLRKSIGEKVSQHHHHDSSSSFDPAETIPGETSDTHTSSRVSVIGEGEFPGGPNTYVSSSPIPKIHVTSPLGSEIPISLESSLQHPSASGPSTGFERKGSLGMASAQQSGPVESVLISIFRLWKSKCVNVCGTFVGYLMRSQYGDHGESAVVVMQDILSFFILHKNELGWCHPSTIKIDHPSSSSSSSSSSSEQHQVWSPSESNFPPRYPTISSLFGNLISLSMIDYMHQLTSTIQTQSKYPRTSSGIVSFPSLSKLEDHIPKWCASVINNRIEEESDLKKKESILSLLTKELIVTPEIQQLWKKISSLLSLLFLEQKICCSSQSDSIIRNEIVLECRTLIESVAASIQTFSLSSKKHSRSPVESSTSRGEEDQLQVQSFSSDTVRHIIASASSFTLSSLSSFLWVLLSPVSSLPSAVHIEETCSMCIKVSEEGIRESEFYLLSGCAFGIRQELTTASDAGKIFKLGLDIIKHLNHLFKTLQQYLPLSHSLKIGASICISLFSHINKSRSLWRRESRDVSTPDKYRMSDISVLYSEMYVLGKLCDEKECQKLHSSIMAKTVSRMRSEYGEAWEGIRDGVKESCNVALNEFKAAEGIKSFVFEMIPEETHSSIDDK</sequence>
<feature type="non-terminal residue" evidence="2">
    <location>
        <position position="1"/>
    </location>
</feature>
<proteinExistence type="predicted"/>
<name>A0ABQ5JYR1_9EUKA</name>
<reference evidence="2" key="1">
    <citation type="submission" date="2022-03" db="EMBL/GenBank/DDBJ databases">
        <title>Draft genome sequence of Aduncisulcus paluster, a free-living microaerophilic Fornicata.</title>
        <authorList>
            <person name="Yuyama I."/>
            <person name="Kume K."/>
            <person name="Tamura T."/>
            <person name="Inagaki Y."/>
            <person name="Hashimoto T."/>
        </authorList>
    </citation>
    <scope>NUCLEOTIDE SEQUENCE</scope>
    <source>
        <strain evidence="2">NY0171</strain>
    </source>
</reference>
<feature type="compositionally biased region" description="Polar residues" evidence="1">
    <location>
        <begin position="91"/>
        <end position="101"/>
    </location>
</feature>
<feature type="region of interest" description="Disordered" evidence="1">
    <location>
        <begin position="190"/>
        <end position="212"/>
    </location>
</feature>
<protein>
    <submittedName>
        <fullName evidence="2">Uncharacterized protein</fullName>
    </submittedName>
</protein>
<gene>
    <name evidence="2" type="ORF">ADUPG1_011213</name>
</gene>
<feature type="compositionally biased region" description="Polar residues" evidence="1">
    <location>
        <begin position="202"/>
        <end position="212"/>
    </location>
</feature>
<evidence type="ECO:0000313" key="3">
    <source>
        <dbReference type="Proteomes" id="UP001057375"/>
    </source>
</evidence>
<feature type="compositionally biased region" description="Polar residues" evidence="1">
    <location>
        <begin position="39"/>
        <end position="50"/>
    </location>
</feature>
<feature type="region of interest" description="Disordered" evidence="1">
    <location>
        <begin position="1"/>
        <end position="70"/>
    </location>
</feature>
<accession>A0ABQ5JYR1</accession>
<dbReference type="EMBL" id="BQXS01011901">
    <property type="protein sequence ID" value="GKT17985.1"/>
    <property type="molecule type" value="Genomic_DNA"/>
</dbReference>
<dbReference type="Proteomes" id="UP001057375">
    <property type="component" value="Unassembled WGS sequence"/>
</dbReference>
<feature type="region of interest" description="Disordered" evidence="1">
    <location>
        <begin position="91"/>
        <end position="111"/>
    </location>
</feature>
<feature type="compositionally biased region" description="Low complexity" evidence="1">
    <location>
        <begin position="191"/>
        <end position="201"/>
    </location>
</feature>
<keyword evidence="3" id="KW-1185">Reference proteome</keyword>
<evidence type="ECO:0000313" key="2">
    <source>
        <dbReference type="EMBL" id="GKT17985.1"/>
    </source>
</evidence>
<evidence type="ECO:0000256" key="1">
    <source>
        <dbReference type="SAM" id="MobiDB-lite"/>
    </source>
</evidence>
<organism evidence="2 3">
    <name type="scientific">Aduncisulcus paluster</name>
    <dbReference type="NCBI Taxonomy" id="2918883"/>
    <lineage>
        <taxon>Eukaryota</taxon>
        <taxon>Metamonada</taxon>
        <taxon>Carpediemonas-like organisms</taxon>
        <taxon>Aduncisulcus</taxon>
    </lineage>
</organism>